<evidence type="ECO:0000313" key="1">
    <source>
        <dbReference type="EMBL" id="CRZ07167.1"/>
    </source>
</evidence>
<protein>
    <submittedName>
        <fullName evidence="1">Uncharacterized protein</fullName>
    </submittedName>
</protein>
<feature type="non-terminal residue" evidence="1">
    <location>
        <position position="1"/>
    </location>
</feature>
<reference evidence="1" key="1">
    <citation type="submission" date="2015-04" db="EMBL/GenBank/DDBJ databases">
        <title>The genome sequence of the plant pathogenic Rhizarian Plasmodiophora brassicae reveals insights in its biotrophic life cycle and the origin of chitin synthesis.</title>
        <authorList>
            <person name="Schwelm A."/>
            <person name="Fogelqvist J."/>
            <person name="Knaust A."/>
            <person name="Julke S."/>
            <person name="Lilja T."/>
            <person name="Dhandapani V."/>
            <person name="Bonilla-Rosso G."/>
            <person name="Karlsson M."/>
            <person name="Shevchenko A."/>
            <person name="Choi S.R."/>
            <person name="Kim H.G."/>
            <person name="Park J.Y."/>
            <person name="Lim Y.P."/>
            <person name="Ludwig-Muller J."/>
            <person name="Dixelius C."/>
        </authorList>
    </citation>
    <scope>NUCLEOTIDE SEQUENCE</scope>
    <source>
        <tissue evidence="1">Potato root galls</tissue>
    </source>
</reference>
<feature type="non-terminal residue" evidence="1">
    <location>
        <position position="280"/>
    </location>
</feature>
<organism evidence="1">
    <name type="scientific">Spongospora subterranea</name>
    <dbReference type="NCBI Taxonomy" id="70186"/>
    <lineage>
        <taxon>Eukaryota</taxon>
        <taxon>Sar</taxon>
        <taxon>Rhizaria</taxon>
        <taxon>Endomyxa</taxon>
        <taxon>Phytomyxea</taxon>
        <taxon>Plasmodiophorida</taxon>
        <taxon>Plasmodiophoridae</taxon>
        <taxon>Spongospora</taxon>
    </lineage>
</organism>
<dbReference type="EMBL" id="HACM01006725">
    <property type="protein sequence ID" value="CRZ07167.1"/>
    <property type="molecule type" value="Transcribed_RNA"/>
</dbReference>
<accession>A0A0H5QZM8</accession>
<name>A0A0H5QZM8_9EUKA</name>
<sequence>YNDNLAPDVVIPKSQSPGTVSVPLSTDEILFSQQFGQAKSSQWFETADCSTRNSDRTLNDNGNVGAFSDNKKNSDDFVAVQKRRKTGQRNEFQNISMKRVPLTFASQWPIPKFPSLDMHSRTLEAPLADVECFDDRLRRGQTPKKDRSTVRSAVAFAIDNYFQQFHNRRPDSQSGLSSQTGEVVEFILDHIDETLISCFKFAAMTRIERQLLLSSEPKDFELKFSSWVGRTLALMSIVFRSTFLKGYHHAVLRLFWNASVKLLELHGADGQDVIYCLKLH</sequence>
<dbReference type="AlphaFoldDB" id="A0A0H5QZM8"/>
<proteinExistence type="predicted"/>